<sequence>MIQRIFLPGLAAGALLFAGCAAQNAAPAPGFQQIVSEAGGKVFPAVVYIQVVTGNLKSGRAQNDVVSGSGVLITPDGELLSNWHVVDKAQSIRCLLNDGRAFTAKVVGLDKDLDLSLLKLDLPEGTPPLPYAAIDYEDRLTEGDFVMAMGAPWGLNRSVSIGIVSCASRYLPEGTYSLWYQTDASISPGNSGGPLVNTDGKVVGINTLGMLMGGTVGFSIPAPTIRDALPRLREYGKVNWAWLGFQLQPLRDFNRDIYFDFPDGVIVSGTEPGSPARKAGFLPNDRIVAIDGKPVTVGTNEEMPGFRRMLGLLPFGKPVAFTVVREGETVVIDAAPVAKGEVEGEEVSCPRWGFTAKAINRFDTPNLHYYRNSGVYIYGVSDFGNAAQAELRPNDILVSIDGEPVNTPAELETLYRKAMERLDTNPKATFAVLRNGRMIQRVMDFSNDYEKE</sequence>
<dbReference type="Pfam" id="PF13180">
    <property type="entry name" value="PDZ_2"/>
    <property type="match status" value="1"/>
</dbReference>
<dbReference type="PROSITE" id="PS50106">
    <property type="entry name" value="PDZ"/>
    <property type="match status" value="1"/>
</dbReference>
<dbReference type="PANTHER" id="PTHR22939">
    <property type="entry name" value="SERINE PROTEASE FAMILY S1C HTRA-RELATED"/>
    <property type="match status" value="1"/>
</dbReference>
<comment type="caution">
    <text evidence="6">The sequence shown here is derived from an EMBL/GenBank/DDBJ whole genome shotgun (WGS) entry which is preliminary data.</text>
</comment>
<dbReference type="PRINTS" id="PR00834">
    <property type="entry name" value="PROTEASES2C"/>
</dbReference>
<dbReference type="GO" id="GO:0004252">
    <property type="term" value="F:serine-type endopeptidase activity"/>
    <property type="evidence" value="ECO:0007669"/>
    <property type="project" value="InterPro"/>
</dbReference>
<keyword evidence="3" id="KW-0378">Hydrolase</keyword>
<name>A0A844FZI5_9BACT</name>
<dbReference type="InterPro" id="IPR009003">
    <property type="entry name" value="Peptidase_S1_PA"/>
</dbReference>
<dbReference type="SUPFAM" id="SSF50156">
    <property type="entry name" value="PDZ domain-like"/>
    <property type="match status" value="2"/>
</dbReference>
<protein>
    <submittedName>
        <fullName evidence="6">PDZ domain-containing protein</fullName>
    </submittedName>
</protein>
<feature type="domain" description="PDZ" evidence="5">
    <location>
        <begin position="243"/>
        <end position="302"/>
    </location>
</feature>
<dbReference type="InterPro" id="IPR041489">
    <property type="entry name" value="PDZ_6"/>
</dbReference>
<evidence type="ECO:0000259" key="5">
    <source>
        <dbReference type="PROSITE" id="PS50106"/>
    </source>
</evidence>
<dbReference type="InterPro" id="IPR001478">
    <property type="entry name" value="PDZ"/>
</dbReference>
<dbReference type="AlphaFoldDB" id="A0A844FZI5"/>
<keyword evidence="7" id="KW-1185">Reference proteome</keyword>
<organism evidence="6 7">
    <name type="scientific">Victivallis lenta</name>
    <dbReference type="NCBI Taxonomy" id="2606640"/>
    <lineage>
        <taxon>Bacteria</taxon>
        <taxon>Pseudomonadati</taxon>
        <taxon>Lentisphaerota</taxon>
        <taxon>Lentisphaeria</taxon>
        <taxon>Victivallales</taxon>
        <taxon>Victivallaceae</taxon>
        <taxon>Victivallis</taxon>
    </lineage>
</organism>
<dbReference type="GO" id="GO:0012501">
    <property type="term" value="P:programmed cell death"/>
    <property type="evidence" value="ECO:0007669"/>
    <property type="project" value="TreeGrafter"/>
</dbReference>
<evidence type="ECO:0000256" key="1">
    <source>
        <dbReference type="ARBA" id="ARBA00010541"/>
    </source>
</evidence>
<evidence type="ECO:0000256" key="2">
    <source>
        <dbReference type="ARBA" id="ARBA00022670"/>
    </source>
</evidence>
<gene>
    <name evidence="6" type="ORF">FYJ85_05635</name>
</gene>
<dbReference type="Pfam" id="PF13365">
    <property type="entry name" value="Trypsin_2"/>
    <property type="match status" value="1"/>
</dbReference>
<dbReference type="PROSITE" id="PS51257">
    <property type="entry name" value="PROKAR_LIPOPROTEIN"/>
    <property type="match status" value="1"/>
</dbReference>
<dbReference type="Proteomes" id="UP000435649">
    <property type="component" value="Unassembled WGS sequence"/>
</dbReference>
<dbReference type="RefSeq" id="WP_154417245.1">
    <property type="nucleotide sequence ID" value="NZ_DBFCGB010000073.1"/>
</dbReference>
<dbReference type="PANTHER" id="PTHR22939:SF129">
    <property type="entry name" value="SERINE PROTEASE HTRA2, MITOCHONDRIAL"/>
    <property type="match status" value="1"/>
</dbReference>
<dbReference type="InterPro" id="IPR036034">
    <property type="entry name" value="PDZ_sf"/>
</dbReference>
<dbReference type="InterPro" id="IPR001940">
    <property type="entry name" value="Peptidase_S1C"/>
</dbReference>
<proteinExistence type="inferred from homology"/>
<evidence type="ECO:0000313" key="7">
    <source>
        <dbReference type="Proteomes" id="UP000435649"/>
    </source>
</evidence>
<evidence type="ECO:0000256" key="4">
    <source>
        <dbReference type="SAM" id="SignalP"/>
    </source>
</evidence>
<keyword evidence="2" id="KW-0645">Protease</keyword>
<accession>A0A844FZI5</accession>
<evidence type="ECO:0000313" key="6">
    <source>
        <dbReference type="EMBL" id="MST96526.1"/>
    </source>
</evidence>
<feature type="signal peptide" evidence="4">
    <location>
        <begin position="1"/>
        <end position="25"/>
    </location>
</feature>
<comment type="similarity">
    <text evidence="1">Belongs to the peptidase S1C family.</text>
</comment>
<evidence type="ECO:0000256" key="3">
    <source>
        <dbReference type="ARBA" id="ARBA00022801"/>
    </source>
</evidence>
<dbReference type="GO" id="GO:0006508">
    <property type="term" value="P:proteolysis"/>
    <property type="evidence" value="ECO:0007669"/>
    <property type="project" value="UniProtKB-KW"/>
</dbReference>
<dbReference type="SUPFAM" id="SSF50494">
    <property type="entry name" value="Trypsin-like serine proteases"/>
    <property type="match status" value="1"/>
</dbReference>
<dbReference type="SMART" id="SM00228">
    <property type="entry name" value="PDZ"/>
    <property type="match status" value="2"/>
</dbReference>
<dbReference type="Pfam" id="PF17820">
    <property type="entry name" value="PDZ_6"/>
    <property type="match status" value="1"/>
</dbReference>
<keyword evidence="4" id="KW-0732">Signal</keyword>
<dbReference type="EMBL" id="VUNS01000004">
    <property type="protein sequence ID" value="MST96526.1"/>
    <property type="molecule type" value="Genomic_DNA"/>
</dbReference>
<reference evidence="6 7" key="1">
    <citation type="submission" date="2019-08" db="EMBL/GenBank/DDBJ databases">
        <title>In-depth cultivation of the pig gut microbiome towards novel bacterial diversity and tailored functional studies.</title>
        <authorList>
            <person name="Wylensek D."/>
            <person name="Hitch T.C.A."/>
            <person name="Clavel T."/>
        </authorList>
    </citation>
    <scope>NUCLEOTIDE SEQUENCE [LARGE SCALE GENOMIC DNA]</scope>
    <source>
        <strain evidence="6 7">BBE-744-WT-12</strain>
    </source>
</reference>
<feature type="chain" id="PRO_5032410421" evidence="4">
    <location>
        <begin position="26"/>
        <end position="452"/>
    </location>
</feature>
<dbReference type="Gene3D" id="2.40.10.120">
    <property type="match status" value="1"/>
</dbReference>
<dbReference type="Gene3D" id="2.30.42.10">
    <property type="match status" value="2"/>
</dbReference>